<reference evidence="2 3" key="1">
    <citation type="submission" date="2020-02" db="EMBL/GenBank/DDBJ databases">
        <authorList>
            <person name="Ma Q."/>
            <person name="Huang Y."/>
            <person name="Song X."/>
            <person name="Pei D."/>
        </authorList>
    </citation>
    <scope>NUCLEOTIDE SEQUENCE [LARGE SCALE GENOMIC DNA]</scope>
    <source>
        <strain evidence="2">Sxm20200214</strain>
        <tissue evidence="2">Leaf</tissue>
    </source>
</reference>
<dbReference type="EMBL" id="JAAMPC010000005">
    <property type="protein sequence ID" value="KAG2311800.1"/>
    <property type="molecule type" value="Genomic_DNA"/>
</dbReference>
<name>A0A8X8ASZ2_BRACI</name>
<dbReference type="Proteomes" id="UP000886595">
    <property type="component" value="Unassembled WGS sequence"/>
</dbReference>
<evidence type="ECO:0000256" key="1">
    <source>
        <dbReference type="SAM" id="Phobius"/>
    </source>
</evidence>
<keyword evidence="1" id="KW-1133">Transmembrane helix</keyword>
<proteinExistence type="predicted"/>
<keyword evidence="1" id="KW-0812">Transmembrane</keyword>
<protein>
    <submittedName>
        <fullName evidence="2">Uncharacterized protein</fullName>
    </submittedName>
</protein>
<evidence type="ECO:0000313" key="3">
    <source>
        <dbReference type="Proteomes" id="UP000886595"/>
    </source>
</evidence>
<dbReference type="AlphaFoldDB" id="A0A8X8ASZ2"/>
<accession>A0A8X8ASZ2</accession>
<sequence>MVLSQDVVRFSVRLYGGLAIGAIFAATDSVGTMQGFDLTHLNHEAAFHFLGNFLYLFLLSTVLSVATGLISAYVIKKLYFGRHSTD</sequence>
<feature type="transmembrane region" description="Helical" evidence="1">
    <location>
        <begin position="12"/>
        <end position="33"/>
    </location>
</feature>
<feature type="transmembrane region" description="Helical" evidence="1">
    <location>
        <begin position="53"/>
        <end position="75"/>
    </location>
</feature>
<organism evidence="2 3">
    <name type="scientific">Brassica carinata</name>
    <name type="common">Ethiopian mustard</name>
    <name type="synonym">Abyssinian cabbage</name>
    <dbReference type="NCBI Taxonomy" id="52824"/>
    <lineage>
        <taxon>Eukaryota</taxon>
        <taxon>Viridiplantae</taxon>
        <taxon>Streptophyta</taxon>
        <taxon>Embryophyta</taxon>
        <taxon>Tracheophyta</taxon>
        <taxon>Spermatophyta</taxon>
        <taxon>Magnoliopsida</taxon>
        <taxon>eudicotyledons</taxon>
        <taxon>Gunneridae</taxon>
        <taxon>Pentapetalae</taxon>
        <taxon>rosids</taxon>
        <taxon>malvids</taxon>
        <taxon>Brassicales</taxon>
        <taxon>Brassicaceae</taxon>
        <taxon>Brassiceae</taxon>
        <taxon>Brassica</taxon>
    </lineage>
</organism>
<evidence type="ECO:0000313" key="2">
    <source>
        <dbReference type="EMBL" id="KAG2311800.1"/>
    </source>
</evidence>
<keyword evidence="3" id="KW-1185">Reference proteome</keyword>
<gene>
    <name evidence="2" type="ORF">Bca52824_023357</name>
</gene>
<keyword evidence="1" id="KW-0472">Membrane</keyword>
<dbReference type="OrthoDB" id="1738191at2759"/>
<comment type="caution">
    <text evidence="2">The sequence shown here is derived from an EMBL/GenBank/DDBJ whole genome shotgun (WGS) entry which is preliminary data.</text>
</comment>